<sequence>MNSTPQIKEEFYLRRAYGEGVPSFVDVTGYVRDKKPYPLTAKGALKSTCGVWIDDEVTAFSLRDLTGGQARRAVETVEDTLAGRVVTRRHVYR</sequence>
<gene>
    <name evidence="1" type="ORF">ACFQ07_19695</name>
</gene>
<reference evidence="2" key="1">
    <citation type="journal article" date="2019" name="Int. J. Syst. Evol. Microbiol.">
        <title>The Global Catalogue of Microorganisms (GCM) 10K type strain sequencing project: providing services to taxonomists for standard genome sequencing and annotation.</title>
        <authorList>
            <consortium name="The Broad Institute Genomics Platform"/>
            <consortium name="The Broad Institute Genome Sequencing Center for Infectious Disease"/>
            <person name="Wu L."/>
            <person name="Ma J."/>
        </authorList>
    </citation>
    <scope>NUCLEOTIDE SEQUENCE [LARGE SCALE GENOMIC DNA]</scope>
    <source>
        <strain evidence="2">JCM 31696</strain>
    </source>
</reference>
<dbReference type="EMBL" id="JBHTIR010002962">
    <property type="protein sequence ID" value="MFD0854469.1"/>
    <property type="molecule type" value="Genomic_DNA"/>
</dbReference>
<protein>
    <submittedName>
        <fullName evidence="1">Uncharacterized protein</fullName>
    </submittedName>
</protein>
<dbReference type="Proteomes" id="UP001597083">
    <property type="component" value="Unassembled WGS sequence"/>
</dbReference>
<evidence type="ECO:0000313" key="2">
    <source>
        <dbReference type="Proteomes" id="UP001597083"/>
    </source>
</evidence>
<evidence type="ECO:0000313" key="1">
    <source>
        <dbReference type="EMBL" id="MFD0854469.1"/>
    </source>
</evidence>
<name>A0ABW3CKF4_9ACTN</name>
<organism evidence="1 2">
    <name type="scientific">Actinomadura adrarensis</name>
    <dbReference type="NCBI Taxonomy" id="1819600"/>
    <lineage>
        <taxon>Bacteria</taxon>
        <taxon>Bacillati</taxon>
        <taxon>Actinomycetota</taxon>
        <taxon>Actinomycetes</taxon>
        <taxon>Streptosporangiales</taxon>
        <taxon>Thermomonosporaceae</taxon>
        <taxon>Actinomadura</taxon>
    </lineage>
</organism>
<keyword evidence="2" id="KW-1185">Reference proteome</keyword>
<comment type="caution">
    <text evidence="1">The sequence shown here is derived from an EMBL/GenBank/DDBJ whole genome shotgun (WGS) entry which is preliminary data.</text>
</comment>
<accession>A0ABW3CKF4</accession>
<proteinExistence type="predicted"/>
<feature type="non-terminal residue" evidence="1">
    <location>
        <position position="93"/>
    </location>
</feature>